<dbReference type="AlphaFoldDB" id="A0A6M4H581"/>
<feature type="chain" id="PRO_5027120294" description="Outer membrane lipoprotein-sorting protein" evidence="1">
    <location>
        <begin position="19"/>
        <end position="222"/>
    </location>
</feature>
<sequence>MRLLAPIALIAFGMPVHAQDAEALAEKMLTALGGRAAWAATTNTVNDSQQNWDGDPSVLRAVITMDFERPRFRIESRGEGLHVIRVIDGDKSWRMTRDGKISAVPPELFADELKWYRGHVYRTLHRIAKRDPVIKLAVGKEGRLEVFEGETRIAWYLLDRANQPYRYGANEDDAGSLFGPWDAEKSGIRHPVYVTRTDGKWRAMLKRLEVNVSLDEALFARP</sequence>
<protein>
    <recommendedName>
        <fullName evidence="4">Outer membrane lipoprotein-sorting protein</fullName>
    </recommendedName>
</protein>
<evidence type="ECO:0000256" key="1">
    <source>
        <dbReference type="SAM" id="SignalP"/>
    </source>
</evidence>
<dbReference type="KEGG" id="upl:DSM104440_01576"/>
<feature type="signal peptide" evidence="1">
    <location>
        <begin position="1"/>
        <end position="18"/>
    </location>
</feature>
<keyword evidence="1" id="KW-0732">Signal</keyword>
<keyword evidence="3" id="KW-1185">Reference proteome</keyword>
<evidence type="ECO:0000313" key="3">
    <source>
        <dbReference type="Proteomes" id="UP000503096"/>
    </source>
</evidence>
<dbReference type="RefSeq" id="WP_171161490.1">
    <property type="nucleotide sequence ID" value="NZ_CP053073.1"/>
</dbReference>
<name>A0A6M4H581_9PROT</name>
<reference evidence="2 3" key="1">
    <citation type="submission" date="2020-04" db="EMBL/GenBank/DDBJ databases">
        <title>Usitatibacter rugosus gen. nov., sp. nov. and Usitatibacter palustris sp. nov., novel members of Usitatibacteraceae fam. nov. within the order Nitrosomonadales isolated from soil.</title>
        <authorList>
            <person name="Huber K.J."/>
            <person name="Neumann-Schaal M."/>
            <person name="Geppert A."/>
            <person name="Luckner M."/>
            <person name="Wanner G."/>
            <person name="Overmann J."/>
        </authorList>
    </citation>
    <scope>NUCLEOTIDE SEQUENCE [LARGE SCALE GENOMIC DNA]</scope>
    <source>
        <strain evidence="2 3">Swamp67</strain>
    </source>
</reference>
<accession>A0A6M4H581</accession>
<organism evidence="2 3">
    <name type="scientific">Usitatibacter palustris</name>
    <dbReference type="NCBI Taxonomy" id="2732487"/>
    <lineage>
        <taxon>Bacteria</taxon>
        <taxon>Pseudomonadati</taxon>
        <taxon>Pseudomonadota</taxon>
        <taxon>Betaproteobacteria</taxon>
        <taxon>Nitrosomonadales</taxon>
        <taxon>Usitatibacteraceae</taxon>
        <taxon>Usitatibacter</taxon>
    </lineage>
</organism>
<gene>
    <name evidence="2" type="ORF">DSM104440_01576</name>
</gene>
<dbReference type="EMBL" id="CP053073">
    <property type="protein sequence ID" value="QJR14766.1"/>
    <property type="molecule type" value="Genomic_DNA"/>
</dbReference>
<proteinExistence type="predicted"/>
<dbReference type="Proteomes" id="UP000503096">
    <property type="component" value="Chromosome"/>
</dbReference>
<evidence type="ECO:0000313" key="2">
    <source>
        <dbReference type="EMBL" id="QJR14766.1"/>
    </source>
</evidence>
<dbReference type="InParanoid" id="A0A6M4H581"/>
<evidence type="ECO:0008006" key="4">
    <source>
        <dbReference type="Google" id="ProtNLM"/>
    </source>
</evidence>